<sequence>MNPPTTPTPRSAHAFAGIVTRSQRVKLVSVIAFHWGNDNLNVVPLETELLSVFRDHYGTSTFTIPVNPVNPNTDPHLALFRHLMNHADESAGPNTLRIYVYSAHSHDPEMRGRSWNLTGTLDPNAPVVNWWIIWPYLESYPGPVCYIFDTCSAVSAVFESYNWGEFLGASGWDTNVPAAHNTSFTRALINTLKDMRGENSPLATVYSRLIHDTRSARIAVFPINVSKPRTESVTIGNQDLPGRLAQAAIRNHIRVLLGVNIDSINDPRALDINFWKQWSPQVPGVQPGSIKVEAIYTGSPFVLFSISIEM</sequence>
<name>A0A1V6TZ86_9EURO</name>
<dbReference type="OrthoDB" id="4760831at2759"/>
<keyword evidence="2" id="KW-1185">Reference proteome</keyword>
<comment type="caution">
    <text evidence="1">The sequence shown here is derived from an EMBL/GenBank/DDBJ whole genome shotgun (WGS) entry which is preliminary data.</text>
</comment>
<evidence type="ECO:0000313" key="1">
    <source>
        <dbReference type="EMBL" id="OQE31139.1"/>
    </source>
</evidence>
<proteinExistence type="predicted"/>
<protein>
    <submittedName>
        <fullName evidence="1">Uncharacterized protein</fullName>
    </submittedName>
</protein>
<evidence type="ECO:0000313" key="2">
    <source>
        <dbReference type="Proteomes" id="UP000191342"/>
    </source>
</evidence>
<gene>
    <name evidence="1" type="ORF">PENFLA_c002G09628</name>
</gene>
<reference evidence="2" key="1">
    <citation type="journal article" date="2017" name="Nat. Microbiol.">
        <title>Global analysis of biosynthetic gene clusters reveals vast potential of secondary metabolite production in Penicillium species.</title>
        <authorList>
            <person name="Nielsen J.C."/>
            <person name="Grijseels S."/>
            <person name="Prigent S."/>
            <person name="Ji B."/>
            <person name="Dainat J."/>
            <person name="Nielsen K.F."/>
            <person name="Frisvad J.C."/>
            <person name="Workman M."/>
            <person name="Nielsen J."/>
        </authorList>
    </citation>
    <scope>NUCLEOTIDE SEQUENCE [LARGE SCALE GENOMIC DNA]</scope>
    <source>
        <strain evidence="2">IBT 14082</strain>
    </source>
</reference>
<dbReference type="Proteomes" id="UP000191342">
    <property type="component" value="Unassembled WGS sequence"/>
</dbReference>
<dbReference type="EMBL" id="MLQL01000002">
    <property type="protein sequence ID" value="OQE31139.1"/>
    <property type="molecule type" value="Genomic_DNA"/>
</dbReference>
<dbReference type="AlphaFoldDB" id="A0A1V6TZ86"/>
<organism evidence="1 2">
    <name type="scientific">Penicillium flavigenum</name>
    <dbReference type="NCBI Taxonomy" id="254877"/>
    <lineage>
        <taxon>Eukaryota</taxon>
        <taxon>Fungi</taxon>
        <taxon>Dikarya</taxon>
        <taxon>Ascomycota</taxon>
        <taxon>Pezizomycotina</taxon>
        <taxon>Eurotiomycetes</taxon>
        <taxon>Eurotiomycetidae</taxon>
        <taxon>Eurotiales</taxon>
        <taxon>Aspergillaceae</taxon>
        <taxon>Penicillium</taxon>
    </lineage>
</organism>
<accession>A0A1V6TZ86</accession>